<dbReference type="CDD" id="cd07067">
    <property type="entry name" value="HP_PGM_like"/>
    <property type="match status" value="1"/>
</dbReference>
<evidence type="ECO:0000313" key="5">
    <source>
        <dbReference type="Proteomes" id="UP000051048"/>
    </source>
</evidence>
<dbReference type="OrthoDB" id="4131070at2"/>
<dbReference type="SUPFAM" id="SSF53254">
    <property type="entry name" value="Phosphoglycerate mutase-like"/>
    <property type="match status" value="1"/>
</dbReference>
<dbReference type="GO" id="GO:0043456">
    <property type="term" value="P:regulation of pentose-phosphate shunt"/>
    <property type="evidence" value="ECO:0007669"/>
    <property type="project" value="TreeGrafter"/>
</dbReference>
<dbReference type="Proteomes" id="UP000051048">
    <property type="component" value="Unassembled WGS sequence"/>
</dbReference>
<dbReference type="InterPro" id="IPR051695">
    <property type="entry name" value="Phosphoglycerate_Mutase"/>
</dbReference>
<protein>
    <submittedName>
        <fullName evidence="4">Phosphoglycerate mutase</fullName>
    </submittedName>
</protein>
<dbReference type="PATRIC" id="fig|1423740.3.peg.1719"/>
<proteinExistence type="predicted"/>
<evidence type="ECO:0000256" key="2">
    <source>
        <dbReference type="PIRSR" id="PIRSR613078-1"/>
    </source>
</evidence>
<reference evidence="4 5" key="1">
    <citation type="journal article" date="2015" name="Genome Announc.">
        <title>Expanding the biotechnology potential of lactobacilli through comparative genomics of 213 strains and associated genera.</title>
        <authorList>
            <person name="Sun Z."/>
            <person name="Harris H.M."/>
            <person name="McCann A."/>
            <person name="Guo C."/>
            <person name="Argimon S."/>
            <person name="Zhang W."/>
            <person name="Yang X."/>
            <person name="Jeffery I.B."/>
            <person name="Cooney J.C."/>
            <person name="Kagawa T.F."/>
            <person name="Liu W."/>
            <person name="Song Y."/>
            <person name="Salvetti E."/>
            <person name="Wrobel A."/>
            <person name="Rasinkangas P."/>
            <person name="Parkhill J."/>
            <person name="Rea M.C."/>
            <person name="O'Sullivan O."/>
            <person name="Ritari J."/>
            <person name="Douillard F.P."/>
            <person name="Paul Ross R."/>
            <person name="Yang R."/>
            <person name="Briner A.E."/>
            <person name="Felis G.E."/>
            <person name="de Vos W.M."/>
            <person name="Barrangou R."/>
            <person name="Klaenhammer T.R."/>
            <person name="Caufield P.W."/>
            <person name="Cui Y."/>
            <person name="Zhang H."/>
            <person name="O'Toole P.W."/>
        </authorList>
    </citation>
    <scope>NUCLEOTIDE SEQUENCE [LARGE SCALE GENOMIC DNA]</scope>
    <source>
        <strain evidence="4 5">DSM 15833</strain>
    </source>
</reference>
<dbReference type="GO" id="GO:0004331">
    <property type="term" value="F:fructose-2,6-bisphosphate 2-phosphatase activity"/>
    <property type="evidence" value="ECO:0007669"/>
    <property type="project" value="TreeGrafter"/>
</dbReference>
<evidence type="ECO:0000256" key="1">
    <source>
        <dbReference type="ARBA" id="ARBA00022801"/>
    </source>
</evidence>
<dbReference type="InterPro" id="IPR029033">
    <property type="entry name" value="His_PPase_superfam"/>
</dbReference>
<name>A0A0R1TAH7_9LACO</name>
<dbReference type="Gene3D" id="3.40.50.1240">
    <property type="entry name" value="Phosphoglycerate mutase-like"/>
    <property type="match status" value="1"/>
</dbReference>
<dbReference type="Pfam" id="PF00300">
    <property type="entry name" value="His_Phos_1"/>
    <property type="match status" value="1"/>
</dbReference>
<feature type="binding site" evidence="3">
    <location>
        <begin position="9"/>
        <end position="16"/>
    </location>
    <ligand>
        <name>substrate</name>
    </ligand>
</feature>
<feature type="active site" description="Proton donor/acceptor" evidence="2">
    <location>
        <position position="88"/>
    </location>
</feature>
<dbReference type="PANTHER" id="PTHR46517:SF1">
    <property type="entry name" value="FRUCTOSE-2,6-BISPHOSPHATASE TIGAR"/>
    <property type="match status" value="1"/>
</dbReference>
<dbReference type="RefSeq" id="WP_025020320.1">
    <property type="nucleotide sequence ID" value="NZ_AZFH01000181.1"/>
</dbReference>
<feature type="binding site" evidence="3">
    <location>
        <position position="59"/>
    </location>
    <ligand>
        <name>substrate</name>
    </ligand>
</feature>
<dbReference type="InterPro" id="IPR013078">
    <property type="entry name" value="His_Pase_superF_clade-1"/>
</dbReference>
<comment type="caution">
    <text evidence="4">The sequence shown here is derived from an EMBL/GenBank/DDBJ whole genome shotgun (WGS) entry which is preliminary data.</text>
</comment>
<sequence length="223" mass="25502">MTINLYFVRHGQTLLNQYNRLQGWADSPLTAKGIADVTAAGQRLKNFKFDACYYTGNTRTLHSAQLILAQNETSARNLQPQALELLREQGFGYFETEDANQVWLMAGATHGTRTHQDIIDQYGFAKTRDFLHEVDPFGDAEDDQTYWNRIEKGFDYLRQHHEDGQNILILNHSFTTRGLVDCYAPELGAKKLGPRNGAVTKFALKDNGLEVIYYNRDQEDAEY</sequence>
<accession>A0A0R1TAH7</accession>
<gene>
    <name evidence="4" type="ORF">FC36_GL001591</name>
</gene>
<dbReference type="AlphaFoldDB" id="A0A0R1TAH7"/>
<feature type="active site" description="Tele-phosphohistidine intermediate" evidence="2">
    <location>
        <position position="10"/>
    </location>
</feature>
<organism evidence="4 5">
    <name type="scientific">Ligilactobacillus equi DSM 15833 = JCM 10991</name>
    <dbReference type="NCBI Taxonomy" id="1423740"/>
    <lineage>
        <taxon>Bacteria</taxon>
        <taxon>Bacillati</taxon>
        <taxon>Bacillota</taxon>
        <taxon>Bacilli</taxon>
        <taxon>Lactobacillales</taxon>
        <taxon>Lactobacillaceae</taxon>
        <taxon>Ligilactobacillus</taxon>
    </lineage>
</organism>
<dbReference type="GO" id="GO:0005829">
    <property type="term" value="C:cytosol"/>
    <property type="evidence" value="ECO:0007669"/>
    <property type="project" value="TreeGrafter"/>
</dbReference>
<dbReference type="GO" id="GO:0045820">
    <property type="term" value="P:negative regulation of glycolytic process"/>
    <property type="evidence" value="ECO:0007669"/>
    <property type="project" value="TreeGrafter"/>
</dbReference>
<dbReference type="PANTHER" id="PTHR46517">
    <property type="entry name" value="FRUCTOSE-2,6-BISPHOSPHATASE TIGAR"/>
    <property type="match status" value="1"/>
</dbReference>
<dbReference type="STRING" id="1423740.FC36_GL001591"/>
<dbReference type="EMBL" id="AZFH01000181">
    <property type="protein sequence ID" value="KRL77188.1"/>
    <property type="molecule type" value="Genomic_DNA"/>
</dbReference>
<dbReference type="SMART" id="SM00855">
    <property type="entry name" value="PGAM"/>
    <property type="match status" value="1"/>
</dbReference>
<evidence type="ECO:0000313" key="4">
    <source>
        <dbReference type="EMBL" id="KRL77188.1"/>
    </source>
</evidence>
<keyword evidence="1" id="KW-0378">Hydrolase</keyword>
<evidence type="ECO:0000256" key="3">
    <source>
        <dbReference type="PIRSR" id="PIRSR613078-2"/>
    </source>
</evidence>